<dbReference type="InterPro" id="IPR006016">
    <property type="entry name" value="UspA"/>
</dbReference>
<feature type="domain" description="UspA" evidence="1">
    <location>
        <begin position="12"/>
        <end position="122"/>
    </location>
</feature>
<dbReference type="Proteomes" id="UP000468901">
    <property type="component" value="Unassembled WGS sequence"/>
</dbReference>
<organism evidence="2 3">
    <name type="scientific">Parvibaculum sedimenti</name>
    <dbReference type="NCBI Taxonomy" id="2608632"/>
    <lineage>
        <taxon>Bacteria</taxon>
        <taxon>Pseudomonadati</taxon>
        <taxon>Pseudomonadota</taxon>
        <taxon>Alphaproteobacteria</taxon>
        <taxon>Hyphomicrobiales</taxon>
        <taxon>Parvibaculaceae</taxon>
        <taxon>Parvibaculum</taxon>
    </lineage>
</organism>
<dbReference type="EMBL" id="WESC01000001">
    <property type="protein sequence ID" value="KAB7742592.1"/>
    <property type="molecule type" value="Genomic_DNA"/>
</dbReference>
<proteinExistence type="predicted"/>
<reference evidence="2 3" key="1">
    <citation type="submission" date="2019-09" db="EMBL/GenBank/DDBJ databases">
        <title>Parvibaculum sedimenti sp. nov., isolated from sediment.</title>
        <authorList>
            <person name="Wang Y."/>
        </authorList>
    </citation>
    <scope>NUCLEOTIDE SEQUENCE [LARGE SCALE GENOMIC DNA]</scope>
    <source>
        <strain evidence="2 3">HXT-9</strain>
    </source>
</reference>
<comment type="caution">
    <text evidence="2">The sequence shown here is derived from an EMBL/GenBank/DDBJ whole genome shotgun (WGS) entry which is preliminary data.</text>
</comment>
<name>A0A6N6VMY1_9HYPH</name>
<dbReference type="Pfam" id="PF00582">
    <property type="entry name" value="Usp"/>
    <property type="match status" value="1"/>
</dbReference>
<accession>A0A6N6VMY1</accession>
<gene>
    <name evidence="2" type="ORF">F2P47_00180</name>
</gene>
<sequence>MRPMTERATAKRRKFLVVADGTPESEVAIHFASLRAQHTNGVVTLLAVIPPADSAGQWLGVQNLMREEARAEAEATLHKLAAHVNEYAGIMPELVIREGLLADELHRFIAQDKDVAILVLAAGTGKDGPGPLVSTVGGKGFPIPVTVVPGTLTEEAIRALA</sequence>
<dbReference type="InterPro" id="IPR014729">
    <property type="entry name" value="Rossmann-like_a/b/a_fold"/>
</dbReference>
<evidence type="ECO:0000313" key="3">
    <source>
        <dbReference type="Proteomes" id="UP000468901"/>
    </source>
</evidence>
<dbReference type="Gene3D" id="3.40.50.620">
    <property type="entry name" value="HUPs"/>
    <property type="match status" value="1"/>
</dbReference>
<keyword evidence="3" id="KW-1185">Reference proteome</keyword>
<evidence type="ECO:0000313" key="2">
    <source>
        <dbReference type="EMBL" id="KAB7742592.1"/>
    </source>
</evidence>
<dbReference type="AlphaFoldDB" id="A0A6N6VMY1"/>
<dbReference type="SUPFAM" id="SSF52402">
    <property type="entry name" value="Adenine nucleotide alpha hydrolases-like"/>
    <property type="match status" value="1"/>
</dbReference>
<evidence type="ECO:0000259" key="1">
    <source>
        <dbReference type="Pfam" id="PF00582"/>
    </source>
</evidence>
<protein>
    <submittedName>
        <fullName evidence="2">Universal stress protein</fullName>
    </submittedName>
</protein>